<sequence length="106" mass="12084">MARKRNLIRIGDEKYAEAIFQENEEVSYFIIPSDTHQKVVFRDDKIAHEFLHAWAHNAEVGQNIGSNTVIIVRSALALVVNSLLTAADIDVFLIQQGAIYRLKFEK</sequence>
<gene>
    <name evidence="1" type="ORF">A2382_02970</name>
</gene>
<dbReference type="Proteomes" id="UP000178999">
    <property type="component" value="Unassembled WGS sequence"/>
</dbReference>
<dbReference type="AlphaFoldDB" id="A0A1F8CTV6"/>
<evidence type="ECO:0000313" key="2">
    <source>
        <dbReference type="Proteomes" id="UP000178999"/>
    </source>
</evidence>
<accession>A0A1F8CTV6</accession>
<name>A0A1F8CTV6_9BACT</name>
<dbReference type="STRING" id="1802538.A2382_02970"/>
<dbReference type="EMBL" id="MGHY01000019">
    <property type="protein sequence ID" value="OGM79168.1"/>
    <property type="molecule type" value="Genomic_DNA"/>
</dbReference>
<proteinExistence type="predicted"/>
<organism evidence="1 2">
    <name type="scientific">Candidatus Woesebacteria bacterium RIFOXYB1_FULL_38_16</name>
    <dbReference type="NCBI Taxonomy" id="1802538"/>
    <lineage>
        <taxon>Bacteria</taxon>
        <taxon>Candidatus Woeseibacteriota</taxon>
    </lineage>
</organism>
<comment type="caution">
    <text evidence="1">The sequence shown here is derived from an EMBL/GenBank/DDBJ whole genome shotgun (WGS) entry which is preliminary data.</text>
</comment>
<evidence type="ECO:0000313" key="1">
    <source>
        <dbReference type="EMBL" id="OGM79168.1"/>
    </source>
</evidence>
<reference evidence="1 2" key="1">
    <citation type="journal article" date="2016" name="Nat. Commun.">
        <title>Thousands of microbial genomes shed light on interconnected biogeochemical processes in an aquifer system.</title>
        <authorList>
            <person name="Anantharaman K."/>
            <person name="Brown C.T."/>
            <person name="Hug L.A."/>
            <person name="Sharon I."/>
            <person name="Castelle C.J."/>
            <person name="Probst A.J."/>
            <person name="Thomas B.C."/>
            <person name="Singh A."/>
            <person name="Wilkins M.J."/>
            <person name="Karaoz U."/>
            <person name="Brodie E.L."/>
            <person name="Williams K.H."/>
            <person name="Hubbard S.S."/>
            <person name="Banfield J.F."/>
        </authorList>
    </citation>
    <scope>NUCLEOTIDE SEQUENCE [LARGE SCALE GENOMIC DNA]</scope>
</reference>
<protein>
    <submittedName>
        <fullName evidence="1">Uncharacterized protein</fullName>
    </submittedName>
</protein>